<dbReference type="Gene3D" id="3.80.10.10">
    <property type="entry name" value="Ribonuclease Inhibitor"/>
    <property type="match status" value="1"/>
</dbReference>
<evidence type="ECO:0000256" key="4">
    <source>
        <dbReference type="ARBA" id="ARBA00023069"/>
    </source>
</evidence>
<reference evidence="6" key="1">
    <citation type="submission" date="2023-06" db="EMBL/GenBank/DDBJ databases">
        <authorList>
            <person name="Kurt Z."/>
        </authorList>
    </citation>
    <scope>NUCLEOTIDE SEQUENCE</scope>
</reference>
<dbReference type="SUPFAM" id="SSF52075">
    <property type="entry name" value="Outer arm dynein light chain 1"/>
    <property type="match status" value="1"/>
</dbReference>
<dbReference type="EMBL" id="CATOUU010000787">
    <property type="protein sequence ID" value="CAI9948232.1"/>
    <property type="molecule type" value="Genomic_DNA"/>
</dbReference>
<dbReference type="Pfam" id="PF12799">
    <property type="entry name" value="LRR_4"/>
    <property type="match status" value="1"/>
</dbReference>
<keyword evidence="4" id="KW-0969">Cilium</keyword>
<evidence type="ECO:0000313" key="7">
    <source>
        <dbReference type="EMBL" id="CAL6040081.1"/>
    </source>
</evidence>
<protein>
    <submittedName>
        <fullName evidence="6">Leucine-rich repeat domain-containing protein</fullName>
    </submittedName>
    <submittedName>
        <fullName evidence="7">Leucine-rich_repeat domain-containing protein</fullName>
    </submittedName>
</protein>
<name>A0AA86Q209_9EUKA</name>
<dbReference type="PROSITE" id="PS51450">
    <property type="entry name" value="LRR"/>
    <property type="match status" value="2"/>
</dbReference>
<dbReference type="PANTHER" id="PTHR45973">
    <property type="entry name" value="PROTEIN PHOSPHATASE 1 REGULATORY SUBUNIT SDS22-RELATED"/>
    <property type="match status" value="1"/>
</dbReference>
<sequence length="204" mass="23581">MKQLTTLYVESNALKDVSVVAYLPCLDTLDVSDNFGVIIEPLSDKTKMIYLFLKSINLRDIYALRNMINLKLLDLSHNYLIDISVLQQFQSLESLDLSFNKIKDFKVFQSGIHVEKQDFCYLLTDQSEPNIVDLLILQKIQHINNQTGSIIQLNKRYTCLKKQFESKLELVQNQIEIAGKIQSSFMLEVANLMNIICDEVQRNQ</sequence>
<dbReference type="InterPro" id="IPR050576">
    <property type="entry name" value="Cilia_flagella_integrity"/>
</dbReference>
<dbReference type="InterPro" id="IPR001611">
    <property type="entry name" value="Leu-rich_rpt"/>
</dbReference>
<comment type="subcellular location">
    <subcellularLocation>
        <location evidence="1">Cell projection</location>
        <location evidence="1">Cilium</location>
    </subcellularLocation>
</comment>
<keyword evidence="5" id="KW-0966">Cell projection</keyword>
<keyword evidence="8" id="KW-1185">Reference proteome</keyword>
<dbReference type="AlphaFoldDB" id="A0AA86Q209"/>
<proteinExistence type="predicted"/>
<evidence type="ECO:0000256" key="1">
    <source>
        <dbReference type="ARBA" id="ARBA00004138"/>
    </source>
</evidence>
<gene>
    <name evidence="6" type="ORF">HINF_LOCUS35877</name>
    <name evidence="7" type="ORF">HINF_LOCUS38163</name>
</gene>
<dbReference type="InterPro" id="IPR032675">
    <property type="entry name" value="LRR_dom_sf"/>
</dbReference>
<dbReference type="Proteomes" id="UP001642409">
    <property type="component" value="Unassembled WGS sequence"/>
</dbReference>
<organism evidence="6">
    <name type="scientific">Hexamita inflata</name>
    <dbReference type="NCBI Taxonomy" id="28002"/>
    <lineage>
        <taxon>Eukaryota</taxon>
        <taxon>Metamonada</taxon>
        <taxon>Diplomonadida</taxon>
        <taxon>Hexamitidae</taxon>
        <taxon>Hexamitinae</taxon>
        <taxon>Hexamita</taxon>
    </lineage>
</organism>
<keyword evidence="3" id="KW-0677">Repeat</keyword>
<comment type="caution">
    <text evidence="6">The sequence shown here is derived from an EMBL/GenBank/DDBJ whole genome shotgun (WGS) entry which is preliminary data.</text>
</comment>
<accession>A0AA86Q209</accession>
<dbReference type="EMBL" id="CAXDID020000144">
    <property type="protein sequence ID" value="CAL6040081.1"/>
    <property type="molecule type" value="Genomic_DNA"/>
</dbReference>
<reference evidence="7 8" key="2">
    <citation type="submission" date="2024-07" db="EMBL/GenBank/DDBJ databases">
        <authorList>
            <person name="Akdeniz Z."/>
        </authorList>
    </citation>
    <scope>NUCLEOTIDE SEQUENCE [LARGE SCALE GENOMIC DNA]</scope>
</reference>
<evidence type="ECO:0000313" key="6">
    <source>
        <dbReference type="EMBL" id="CAI9948232.1"/>
    </source>
</evidence>
<dbReference type="PANTHER" id="PTHR45973:SF9">
    <property type="entry name" value="LEUCINE-RICH REPEAT-CONTAINING PROTEIN 46"/>
    <property type="match status" value="1"/>
</dbReference>
<evidence type="ECO:0000256" key="3">
    <source>
        <dbReference type="ARBA" id="ARBA00022737"/>
    </source>
</evidence>
<evidence type="ECO:0000256" key="5">
    <source>
        <dbReference type="ARBA" id="ARBA00023273"/>
    </source>
</evidence>
<evidence type="ECO:0000256" key="2">
    <source>
        <dbReference type="ARBA" id="ARBA00022614"/>
    </source>
</evidence>
<keyword evidence="2" id="KW-0433">Leucine-rich repeat</keyword>
<dbReference type="InterPro" id="IPR025875">
    <property type="entry name" value="Leu-rich_rpt_4"/>
</dbReference>
<evidence type="ECO:0000313" key="8">
    <source>
        <dbReference type="Proteomes" id="UP001642409"/>
    </source>
</evidence>